<reference evidence="1" key="1">
    <citation type="journal article" date="2019" name="bioRxiv">
        <title>The Genome of the Zebra Mussel, Dreissena polymorpha: A Resource for Invasive Species Research.</title>
        <authorList>
            <person name="McCartney M.A."/>
            <person name="Auch B."/>
            <person name="Kono T."/>
            <person name="Mallez S."/>
            <person name="Zhang Y."/>
            <person name="Obille A."/>
            <person name="Becker A."/>
            <person name="Abrahante J.E."/>
            <person name="Garbe J."/>
            <person name="Badalamenti J.P."/>
            <person name="Herman A."/>
            <person name="Mangelson H."/>
            <person name="Liachko I."/>
            <person name="Sullivan S."/>
            <person name="Sone E.D."/>
            <person name="Koren S."/>
            <person name="Silverstein K.A.T."/>
            <person name="Beckman K.B."/>
            <person name="Gohl D.M."/>
        </authorList>
    </citation>
    <scope>NUCLEOTIDE SEQUENCE</scope>
    <source>
        <strain evidence="1">Duluth1</strain>
        <tissue evidence="1">Whole animal</tissue>
    </source>
</reference>
<dbReference type="AlphaFoldDB" id="A0A9D3YEN2"/>
<gene>
    <name evidence="1" type="ORF">DPMN_084492</name>
</gene>
<dbReference type="Proteomes" id="UP000828390">
    <property type="component" value="Unassembled WGS sequence"/>
</dbReference>
<evidence type="ECO:0000313" key="2">
    <source>
        <dbReference type="Proteomes" id="UP000828390"/>
    </source>
</evidence>
<protein>
    <submittedName>
        <fullName evidence="1">Uncharacterized protein</fullName>
    </submittedName>
</protein>
<comment type="caution">
    <text evidence="1">The sequence shown here is derived from an EMBL/GenBank/DDBJ whole genome shotgun (WGS) entry which is preliminary data.</text>
</comment>
<proteinExistence type="predicted"/>
<evidence type="ECO:0000313" key="1">
    <source>
        <dbReference type="EMBL" id="KAH3697007.1"/>
    </source>
</evidence>
<reference evidence="1" key="2">
    <citation type="submission" date="2020-11" db="EMBL/GenBank/DDBJ databases">
        <authorList>
            <person name="McCartney M.A."/>
            <person name="Auch B."/>
            <person name="Kono T."/>
            <person name="Mallez S."/>
            <person name="Becker A."/>
            <person name="Gohl D.M."/>
            <person name="Silverstein K.A.T."/>
            <person name="Koren S."/>
            <person name="Bechman K.B."/>
            <person name="Herman A."/>
            <person name="Abrahante J.E."/>
            <person name="Garbe J."/>
        </authorList>
    </citation>
    <scope>NUCLEOTIDE SEQUENCE</scope>
    <source>
        <strain evidence="1">Duluth1</strain>
        <tissue evidence="1">Whole animal</tissue>
    </source>
</reference>
<name>A0A9D3YEN2_DREPO</name>
<accession>A0A9D3YEN2</accession>
<sequence length="65" mass="7387">MSAFETSFLEMAKAQASRLEKQGKEETAHVCVLRELCFKSKEITTVYTMLVTDADIDIDVLCRIK</sequence>
<organism evidence="1 2">
    <name type="scientific">Dreissena polymorpha</name>
    <name type="common">Zebra mussel</name>
    <name type="synonym">Mytilus polymorpha</name>
    <dbReference type="NCBI Taxonomy" id="45954"/>
    <lineage>
        <taxon>Eukaryota</taxon>
        <taxon>Metazoa</taxon>
        <taxon>Spiralia</taxon>
        <taxon>Lophotrochozoa</taxon>
        <taxon>Mollusca</taxon>
        <taxon>Bivalvia</taxon>
        <taxon>Autobranchia</taxon>
        <taxon>Heteroconchia</taxon>
        <taxon>Euheterodonta</taxon>
        <taxon>Imparidentia</taxon>
        <taxon>Neoheterodontei</taxon>
        <taxon>Myida</taxon>
        <taxon>Dreissenoidea</taxon>
        <taxon>Dreissenidae</taxon>
        <taxon>Dreissena</taxon>
    </lineage>
</organism>
<dbReference type="EMBL" id="JAIWYP010000016">
    <property type="protein sequence ID" value="KAH3697007.1"/>
    <property type="molecule type" value="Genomic_DNA"/>
</dbReference>
<keyword evidence="2" id="KW-1185">Reference proteome</keyword>